<comment type="similarity">
    <text evidence="1">Belongs to the bacterial solute-binding protein 1 family.</text>
</comment>
<protein>
    <submittedName>
        <fullName evidence="5">Sugar ABC transporter substrate-binding protein</fullName>
    </submittedName>
</protein>
<feature type="chain" id="PRO_5039117307" evidence="4">
    <location>
        <begin position="22"/>
        <end position="430"/>
    </location>
</feature>
<dbReference type="CDD" id="cd13585">
    <property type="entry name" value="PBP2_TMBP_like"/>
    <property type="match status" value="1"/>
</dbReference>
<dbReference type="SUPFAM" id="SSF53850">
    <property type="entry name" value="Periplasmic binding protein-like II"/>
    <property type="match status" value="1"/>
</dbReference>
<accession>A0A9D1EG45</accession>
<dbReference type="PANTHER" id="PTHR30061:SF50">
    <property type="entry name" value="MALTOSE_MALTODEXTRIN-BINDING PERIPLASMIC PROTEIN"/>
    <property type="match status" value="1"/>
</dbReference>
<evidence type="ECO:0000256" key="4">
    <source>
        <dbReference type="SAM" id="SignalP"/>
    </source>
</evidence>
<dbReference type="GO" id="GO:0055052">
    <property type="term" value="C:ATP-binding cassette (ABC) transporter complex, substrate-binding subunit-containing"/>
    <property type="evidence" value="ECO:0007669"/>
    <property type="project" value="TreeGrafter"/>
</dbReference>
<sequence length="430" mass="48077">MRLNKILSGTLIAATCISLCACGNNNNANSDGNNSNSGNNGTISVSIWDNNQLAGLKEITDDFTAETGIPVDIQVVPWDQYWTTLEAGVMGGELPDVFWMHSNYSQMYMDNGVLLDLTDRIAESDMINLDNYYKEITELYQLDGKTYAIPKDYDTIALWYNKKMFDEAGIAYPDETWTWQTLADAAKKLTKEDGSQYGFALPAGFTQDGYYNLIYDMGGYILSEDKTKSGWDDPKTIDAMNWLYDNVVSVSMPSQQIMGETTPDVLFNSGKVAMIMQGSWMVASMKQNEYALENGDVAVLPMADDGTRISICNGLGWAASAQGDNTENAWKLLEYFGSEKAQKKQAELGVTMSAYTGTSETWINCAPEFNLQAYLDMTENMVLRPYTRETKAWEDYSQETMKKAYTGENTMEEVCRDIAAFMNQCIAEEN</sequence>
<dbReference type="Pfam" id="PF13416">
    <property type="entry name" value="SBP_bac_8"/>
    <property type="match status" value="1"/>
</dbReference>
<dbReference type="AlphaFoldDB" id="A0A9D1EG45"/>
<organism evidence="5 6">
    <name type="scientific">Candidatus Fimimorpha faecalis</name>
    <dbReference type="NCBI Taxonomy" id="2840824"/>
    <lineage>
        <taxon>Bacteria</taxon>
        <taxon>Bacillati</taxon>
        <taxon>Bacillota</taxon>
        <taxon>Clostridia</taxon>
        <taxon>Eubacteriales</taxon>
        <taxon>Candidatus Fimimorpha</taxon>
    </lineage>
</organism>
<reference evidence="5" key="2">
    <citation type="journal article" date="2021" name="PeerJ">
        <title>Extensive microbial diversity within the chicken gut microbiome revealed by metagenomics and culture.</title>
        <authorList>
            <person name="Gilroy R."/>
            <person name="Ravi A."/>
            <person name="Getino M."/>
            <person name="Pursley I."/>
            <person name="Horton D.L."/>
            <person name="Alikhan N.F."/>
            <person name="Baker D."/>
            <person name="Gharbi K."/>
            <person name="Hall N."/>
            <person name="Watson M."/>
            <person name="Adriaenssens E.M."/>
            <person name="Foster-Nyarko E."/>
            <person name="Jarju S."/>
            <person name="Secka A."/>
            <person name="Antonio M."/>
            <person name="Oren A."/>
            <person name="Chaudhuri R.R."/>
            <person name="La Ragione R."/>
            <person name="Hildebrand F."/>
            <person name="Pallen M.J."/>
        </authorList>
    </citation>
    <scope>NUCLEOTIDE SEQUENCE</scope>
    <source>
        <strain evidence="5">ChiW13-3771</strain>
    </source>
</reference>
<evidence type="ECO:0000256" key="1">
    <source>
        <dbReference type="ARBA" id="ARBA00008520"/>
    </source>
</evidence>
<dbReference type="GO" id="GO:0015768">
    <property type="term" value="P:maltose transport"/>
    <property type="evidence" value="ECO:0007669"/>
    <property type="project" value="TreeGrafter"/>
</dbReference>
<dbReference type="EMBL" id="DVHN01000168">
    <property type="protein sequence ID" value="HIR89679.1"/>
    <property type="molecule type" value="Genomic_DNA"/>
</dbReference>
<evidence type="ECO:0000313" key="6">
    <source>
        <dbReference type="Proteomes" id="UP000824201"/>
    </source>
</evidence>
<dbReference type="PANTHER" id="PTHR30061">
    <property type="entry name" value="MALTOSE-BINDING PERIPLASMIC PROTEIN"/>
    <property type="match status" value="1"/>
</dbReference>
<dbReference type="GO" id="GO:0042956">
    <property type="term" value="P:maltodextrin transmembrane transport"/>
    <property type="evidence" value="ECO:0007669"/>
    <property type="project" value="TreeGrafter"/>
</dbReference>
<gene>
    <name evidence="5" type="ORF">IAC96_12100</name>
</gene>
<evidence type="ECO:0000313" key="5">
    <source>
        <dbReference type="EMBL" id="HIR89679.1"/>
    </source>
</evidence>
<dbReference type="PROSITE" id="PS51257">
    <property type="entry name" value="PROKAR_LIPOPROTEIN"/>
    <property type="match status" value="1"/>
</dbReference>
<reference evidence="5" key="1">
    <citation type="submission" date="2020-10" db="EMBL/GenBank/DDBJ databases">
        <authorList>
            <person name="Gilroy R."/>
        </authorList>
    </citation>
    <scope>NUCLEOTIDE SEQUENCE</scope>
    <source>
        <strain evidence="5">ChiW13-3771</strain>
    </source>
</reference>
<keyword evidence="3 4" id="KW-0732">Signal</keyword>
<feature type="signal peptide" evidence="4">
    <location>
        <begin position="1"/>
        <end position="21"/>
    </location>
</feature>
<dbReference type="InterPro" id="IPR006059">
    <property type="entry name" value="SBP"/>
</dbReference>
<comment type="caution">
    <text evidence="5">The sequence shown here is derived from an EMBL/GenBank/DDBJ whole genome shotgun (WGS) entry which is preliminary data.</text>
</comment>
<proteinExistence type="inferred from homology"/>
<dbReference type="GO" id="GO:1901982">
    <property type="term" value="F:maltose binding"/>
    <property type="evidence" value="ECO:0007669"/>
    <property type="project" value="TreeGrafter"/>
</dbReference>
<evidence type="ECO:0000256" key="2">
    <source>
        <dbReference type="ARBA" id="ARBA00022448"/>
    </source>
</evidence>
<dbReference type="Gene3D" id="3.40.190.10">
    <property type="entry name" value="Periplasmic binding protein-like II"/>
    <property type="match status" value="1"/>
</dbReference>
<name>A0A9D1EG45_9FIRM</name>
<dbReference type="Proteomes" id="UP000824201">
    <property type="component" value="Unassembled WGS sequence"/>
</dbReference>
<keyword evidence="2" id="KW-0813">Transport</keyword>
<evidence type="ECO:0000256" key="3">
    <source>
        <dbReference type="ARBA" id="ARBA00022729"/>
    </source>
</evidence>